<protein>
    <recommendedName>
        <fullName evidence="7">DUF2096 domain-containing protein</fullName>
    </recommendedName>
</protein>
<evidence type="ECO:0000259" key="1">
    <source>
        <dbReference type="Pfam" id="PF09869"/>
    </source>
</evidence>
<dbReference type="EMBL" id="LMVN01000027">
    <property type="protein sequence ID" value="PAV06696.1"/>
    <property type="molecule type" value="Genomic_DNA"/>
</dbReference>
<evidence type="ECO:0000259" key="2">
    <source>
        <dbReference type="Pfam" id="PF23100"/>
    </source>
</evidence>
<reference evidence="3 5" key="2">
    <citation type="journal article" date="2017" name="BMC Genomics">
        <title>Genomic analysis of methanogenic archaea reveals a shift towards energy conservation.</title>
        <authorList>
            <person name="Gilmore S.P."/>
            <person name="Henske J.K."/>
            <person name="Sexton J.A."/>
            <person name="Solomon K.V."/>
            <person name="Seppala S."/>
            <person name="Yoo J.I."/>
            <person name="Huyett L.M."/>
            <person name="Pressman A."/>
            <person name="Cogan J.Z."/>
            <person name="Kivenson V."/>
            <person name="Peng X."/>
            <person name="Tan Y."/>
            <person name="Valentine D.L."/>
            <person name="O'Malley M.A."/>
        </authorList>
    </citation>
    <scope>NUCLEOTIDE SEQUENCE [LARGE SCALE GENOMIC DNA]</scope>
    <source>
        <strain evidence="3 5">1R-7</strain>
    </source>
</reference>
<name>A0A2A2HBL6_9EURY</name>
<accession>A0A2A2HBL6</accession>
<dbReference type="Proteomes" id="UP000246004">
    <property type="component" value="Unassembled WGS sequence"/>
</dbReference>
<dbReference type="Pfam" id="PF09869">
    <property type="entry name" value="KH_DUF2096_C"/>
    <property type="match status" value="1"/>
</dbReference>
<dbReference type="Proteomes" id="UP000217528">
    <property type="component" value="Unassembled WGS sequence"/>
</dbReference>
<evidence type="ECO:0008006" key="7">
    <source>
        <dbReference type="Google" id="ProtNLM"/>
    </source>
</evidence>
<feature type="domain" description="DUF2096" evidence="1">
    <location>
        <begin position="121"/>
        <end position="180"/>
    </location>
</feature>
<dbReference type="EMBL" id="LWMS01000009">
    <property type="protein sequence ID" value="PWL08808.1"/>
    <property type="molecule type" value="Genomic_DNA"/>
</dbReference>
<dbReference type="OrthoDB" id="81978at2157"/>
<proteinExistence type="predicted"/>
<reference evidence="4 6" key="1">
    <citation type="submission" date="2016-04" db="EMBL/GenBank/DDBJ databases">
        <title>Genome sequence of Methanosphaera cuniculi DSM 4103.</title>
        <authorList>
            <person name="Poehlein A."/>
            <person name="Seedorf H."/>
            <person name="Daniel R."/>
        </authorList>
    </citation>
    <scope>NUCLEOTIDE SEQUENCE [LARGE SCALE GENOMIC DNA]</scope>
    <source>
        <strain evidence="4 6">DSM 4103</strain>
    </source>
</reference>
<sequence>MTNDASLKDPLYLRWTVLDHLLKTLNKNYDIPTTIIKDLQLARTLTNFYLDDPTDKDRMKELPRIEGLLNNIEQNLMIIADNEGKEFTDEWTQYLLDASKGKEIFKGIKIQSKFIPGMPANFEFVRFNFNDPIAEERFIEICEYENVIIEFDDNDKSVFVFGEKPQITNALKELSPFFSEQMVIDE</sequence>
<dbReference type="InterPro" id="IPR056731">
    <property type="entry name" value="DUF2096_N"/>
</dbReference>
<evidence type="ECO:0000313" key="5">
    <source>
        <dbReference type="Proteomes" id="UP000217528"/>
    </source>
</evidence>
<feature type="domain" description="DUF2096" evidence="2">
    <location>
        <begin position="14"/>
        <end position="103"/>
    </location>
</feature>
<evidence type="ECO:0000313" key="6">
    <source>
        <dbReference type="Proteomes" id="UP000246004"/>
    </source>
</evidence>
<dbReference type="AlphaFoldDB" id="A0A2A2HBL6"/>
<dbReference type="RefSeq" id="WP_095609338.1">
    <property type="nucleotide sequence ID" value="NZ_CAUHCB010000016.1"/>
</dbReference>
<dbReference type="InterPro" id="IPR056730">
    <property type="entry name" value="DUF2096_C"/>
</dbReference>
<evidence type="ECO:0000313" key="3">
    <source>
        <dbReference type="EMBL" id="PAV06696.1"/>
    </source>
</evidence>
<organism evidence="3 5">
    <name type="scientific">Methanosphaera cuniculi</name>
    <dbReference type="NCBI Taxonomy" id="1077256"/>
    <lineage>
        <taxon>Archaea</taxon>
        <taxon>Methanobacteriati</taxon>
        <taxon>Methanobacteriota</taxon>
        <taxon>Methanomada group</taxon>
        <taxon>Methanobacteria</taxon>
        <taxon>Methanobacteriales</taxon>
        <taxon>Methanobacteriaceae</taxon>
        <taxon>Methanosphaera</taxon>
    </lineage>
</organism>
<evidence type="ECO:0000313" key="4">
    <source>
        <dbReference type="EMBL" id="PWL08808.1"/>
    </source>
</evidence>
<gene>
    <name evidence="3" type="ORF">ASJ82_04505</name>
    <name evidence="4" type="ORF">MSCUN_03000</name>
</gene>
<comment type="caution">
    <text evidence="3">The sequence shown here is derived from an EMBL/GenBank/DDBJ whole genome shotgun (WGS) entry which is preliminary data.</text>
</comment>
<dbReference type="Pfam" id="PF23100">
    <property type="entry name" value="DUF2096_N"/>
    <property type="match status" value="1"/>
</dbReference>
<keyword evidence="5" id="KW-1185">Reference proteome</keyword>